<gene>
    <name evidence="1" type="ORF">BC938DRAFT_472622</name>
</gene>
<name>A0A433Q5Q5_9FUNG</name>
<dbReference type="Proteomes" id="UP000274822">
    <property type="component" value="Unassembled WGS sequence"/>
</dbReference>
<sequence length="67" mass="7528">MGCATSMNFGHSSPDKPRWRARENVTNAYGHFAEFYTLNHCFLATASAMSLATSRADCGFRERDKVH</sequence>
<reference evidence="1 2" key="1">
    <citation type="journal article" date="2018" name="New Phytol.">
        <title>Phylogenomics of Endogonaceae and evolution of mycorrhizas within Mucoromycota.</title>
        <authorList>
            <person name="Chang Y."/>
            <person name="Desiro A."/>
            <person name="Na H."/>
            <person name="Sandor L."/>
            <person name="Lipzen A."/>
            <person name="Clum A."/>
            <person name="Barry K."/>
            <person name="Grigoriev I.V."/>
            <person name="Martin F.M."/>
            <person name="Stajich J.E."/>
            <person name="Smith M.E."/>
            <person name="Bonito G."/>
            <person name="Spatafora J.W."/>
        </authorList>
    </citation>
    <scope>NUCLEOTIDE SEQUENCE [LARGE SCALE GENOMIC DNA]</scope>
    <source>
        <strain evidence="1 2">AD002</strain>
    </source>
</reference>
<keyword evidence="2" id="KW-1185">Reference proteome</keyword>
<dbReference type="EMBL" id="RBNJ01013934">
    <property type="protein sequence ID" value="RUS25104.1"/>
    <property type="molecule type" value="Genomic_DNA"/>
</dbReference>
<protein>
    <submittedName>
        <fullName evidence="1">Uncharacterized protein</fullName>
    </submittedName>
</protein>
<evidence type="ECO:0000313" key="2">
    <source>
        <dbReference type="Proteomes" id="UP000274822"/>
    </source>
</evidence>
<evidence type="ECO:0000313" key="1">
    <source>
        <dbReference type="EMBL" id="RUS25104.1"/>
    </source>
</evidence>
<organism evidence="1 2">
    <name type="scientific">Jimgerdemannia flammicorona</name>
    <dbReference type="NCBI Taxonomy" id="994334"/>
    <lineage>
        <taxon>Eukaryota</taxon>
        <taxon>Fungi</taxon>
        <taxon>Fungi incertae sedis</taxon>
        <taxon>Mucoromycota</taxon>
        <taxon>Mucoromycotina</taxon>
        <taxon>Endogonomycetes</taxon>
        <taxon>Endogonales</taxon>
        <taxon>Endogonaceae</taxon>
        <taxon>Jimgerdemannia</taxon>
    </lineage>
</organism>
<comment type="caution">
    <text evidence="1">The sequence shown here is derived from an EMBL/GenBank/DDBJ whole genome shotgun (WGS) entry which is preliminary data.</text>
</comment>
<accession>A0A433Q5Q5</accession>
<proteinExistence type="predicted"/>
<dbReference type="AlphaFoldDB" id="A0A433Q5Q5"/>